<dbReference type="PANTHER" id="PTHR20961:SF86">
    <property type="entry name" value="GLYCOSYLTRANSFERASE FAMILY 61 PROTEIN"/>
    <property type="match status" value="1"/>
</dbReference>
<name>A0AAD5NNV7_ACENE</name>
<evidence type="ECO:0000256" key="4">
    <source>
        <dbReference type="ARBA" id="ARBA00023180"/>
    </source>
</evidence>
<dbReference type="PANTHER" id="PTHR20961">
    <property type="entry name" value="GLYCOSYLTRANSFERASE"/>
    <property type="match status" value="1"/>
</dbReference>
<evidence type="ECO:0000256" key="2">
    <source>
        <dbReference type="ARBA" id="ARBA00022676"/>
    </source>
</evidence>
<dbReference type="GO" id="GO:0016763">
    <property type="term" value="F:pentosyltransferase activity"/>
    <property type="evidence" value="ECO:0007669"/>
    <property type="project" value="UniProtKB-ARBA"/>
</dbReference>
<reference evidence="6" key="1">
    <citation type="journal article" date="2022" name="Plant J.">
        <title>Strategies of tolerance reflected in two North American maple genomes.</title>
        <authorList>
            <person name="McEvoy S.L."/>
            <person name="Sezen U.U."/>
            <person name="Trouern-Trend A."/>
            <person name="McMahon S.M."/>
            <person name="Schaberg P.G."/>
            <person name="Yang J."/>
            <person name="Wegrzyn J.L."/>
            <person name="Swenson N.G."/>
        </authorList>
    </citation>
    <scope>NUCLEOTIDE SEQUENCE</scope>
    <source>
        <strain evidence="6">91603</strain>
    </source>
</reference>
<accession>A0AAD5NNV7</accession>
<comment type="caution">
    <text evidence="6">The sequence shown here is derived from an EMBL/GenBank/DDBJ whole genome shotgun (WGS) entry which is preliminary data.</text>
</comment>
<dbReference type="InterPro" id="IPR049625">
    <property type="entry name" value="Glyco_transf_61_cat"/>
</dbReference>
<keyword evidence="3" id="KW-0808">Transferase</keyword>
<comment type="subcellular location">
    <subcellularLocation>
        <location evidence="1">Golgi apparatus membrane</location>
        <topology evidence="1">Single-pass type II membrane protein</topology>
    </subcellularLocation>
</comment>
<organism evidence="6 7">
    <name type="scientific">Acer negundo</name>
    <name type="common">Box elder</name>
    <dbReference type="NCBI Taxonomy" id="4023"/>
    <lineage>
        <taxon>Eukaryota</taxon>
        <taxon>Viridiplantae</taxon>
        <taxon>Streptophyta</taxon>
        <taxon>Embryophyta</taxon>
        <taxon>Tracheophyta</taxon>
        <taxon>Spermatophyta</taxon>
        <taxon>Magnoliopsida</taxon>
        <taxon>eudicotyledons</taxon>
        <taxon>Gunneridae</taxon>
        <taxon>Pentapetalae</taxon>
        <taxon>rosids</taxon>
        <taxon>malvids</taxon>
        <taxon>Sapindales</taxon>
        <taxon>Sapindaceae</taxon>
        <taxon>Hippocastanoideae</taxon>
        <taxon>Acereae</taxon>
        <taxon>Acer</taxon>
    </lineage>
</organism>
<evidence type="ECO:0000256" key="3">
    <source>
        <dbReference type="ARBA" id="ARBA00022679"/>
    </source>
</evidence>
<protein>
    <recommendedName>
        <fullName evidence="5">Glycosyltransferase 61 catalytic domain-containing protein</fullName>
    </recommendedName>
</protein>
<evidence type="ECO:0000256" key="1">
    <source>
        <dbReference type="ARBA" id="ARBA00004323"/>
    </source>
</evidence>
<proteinExistence type="predicted"/>
<sequence length="361" mass="42359">MIYAQSIVQHSWTPLLQHSPPYPRKRDKAAMSKIKELTLTSVPPKLPCGVTHTSLALVFSIGGYIGNFFHQFMDVLIPLFITVNSFFPKNQDSILVVSDYQDWWTPKYKDLLPHFTNHLIINMDNETITHCFPSVIVGLVSHNYMIMNSTLLPHLKTLVDFHYFLHNAYHQDHDDRDSIIMNTRPRLVLVNRKDKVGRVILNLKEVKSTAYKVRFDVTIFEPNKNTSLTKSYRLIHGSHVMLGVHGATLTHFLFLRPWCVLIQVVPIKTQWVSDQYFREPIRVLGLEYMEYKVRSEESSLVKKYGVNHLTLRDPVAFHGRNWSNMRVYMKEQNIKLDMVRFKRYMKDAYNKAKRFMDNNES</sequence>
<dbReference type="GO" id="GO:0000139">
    <property type="term" value="C:Golgi membrane"/>
    <property type="evidence" value="ECO:0007669"/>
    <property type="project" value="UniProtKB-SubCell"/>
</dbReference>
<keyword evidence="7" id="KW-1185">Reference proteome</keyword>
<dbReference type="AlphaFoldDB" id="A0AAD5NNV7"/>
<gene>
    <name evidence="6" type="ORF">LWI28_022394</name>
</gene>
<dbReference type="EMBL" id="JAJSOW010000104">
    <property type="protein sequence ID" value="KAI9170088.1"/>
    <property type="molecule type" value="Genomic_DNA"/>
</dbReference>
<reference evidence="6" key="2">
    <citation type="submission" date="2023-02" db="EMBL/GenBank/DDBJ databases">
        <authorList>
            <person name="Swenson N.G."/>
            <person name="Wegrzyn J.L."/>
            <person name="Mcevoy S.L."/>
        </authorList>
    </citation>
    <scope>NUCLEOTIDE SEQUENCE</scope>
    <source>
        <strain evidence="6">91603</strain>
        <tissue evidence="6">Leaf</tissue>
    </source>
</reference>
<keyword evidence="4" id="KW-0325">Glycoprotein</keyword>
<feature type="domain" description="Glycosyltransferase 61 catalytic" evidence="5">
    <location>
        <begin position="68"/>
        <end position="262"/>
    </location>
</feature>
<keyword evidence="2" id="KW-0328">Glycosyltransferase</keyword>
<dbReference type="Pfam" id="PF04577">
    <property type="entry name" value="Glyco_transf_61"/>
    <property type="match status" value="1"/>
</dbReference>
<dbReference type="Proteomes" id="UP001064489">
    <property type="component" value="Chromosome 7"/>
</dbReference>
<evidence type="ECO:0000313" key="7">
    <source>
        <dbReference type="Proteomes" id="UP001064489"/>
    </source>
</evidence>
<evidence type="ECO:0000313" key="6">
    <source>
        <dbReference type="EMBL" id="KAI9170088.1"/>
    </source>
</evidence>
<dbReference type="InterPro" id="IPR007657">
    <property type="entry name" value="Glycosyltransferase_61"/>
</dbReference>
<evidence type="ECO:0000259" key="5">
    <source>
        <dbReference type="Pfam" id="PF04577"/>
    </source>
</evidence>